<dbReference type="PANTHER" id="PTHR21021:SF15">
    <property type="entry name" value="FREE METHIONINE-R-SULFOXIDE REDUCTASE"/>
    <property type="match status" value="1"/>
</dbReference>
<dbReference type="STRING" id="595528.A0A0D2VJ17"/>
<dbReference type="PANTHER" id="PTHR21021">
    <property type="entry name" value="GAF/PUTATIVE CYTOSKELETAL PROTEIN"/>
    <property type="match status" value="1"/>
</dbReference>
<protein>
    <submittedName>
        <fullName evidence="3">GAF domain-containing protein</fullName>
    </submittedName>
</protein>
<accession>A0A0D2VJ17</accession>
<dbReference type="FunFam" id="3.30.450.40:FF:000008">
    <property type="entry name" value="GAF domain-containing proteins"/>
    <property type="match status" value="1"/>
</dbReference>
<evidence type="ECO:0000313" key="4">
    <source>
        <dbReference type="Proteomes" id="UP000008743"/>
    </source>
</evidence>
<sequence>MTAADKASFYENLIAEAKAVIDGEHDAIANLSNVSSLVAHALNGSSLHGKKTYNWVGFYLMRKGELVLGPFQGKVACIRIKPGRGVCGASVVRKAAVLVPNVHHFADHIACDSASNSNSELVLPLFSPTGDVIGVFDLDCEQEDGFTEEDQAGLEPIVRALEKECDWSSIY</sequence>
<dbReference type="InterPro" id="IPR003018">
    <property type="entry name" value="GAF"/>
</dbReference>
<dbReference type="EMBL" id="KE346361">
    <property type="protein sequence ID" value="KJE89982.1"/>
    <property type="molecule type" value="Genomic_DNA"/>
</dbReference>
<feature type="domain" description="GAF" evidence="2">
    <location>
        <begin position="57"/>
        <end position="159"/>
    </location>
</feature>
<dbReference type="InParanoid" id="A0A0D2VJ17"/>
<gene>
    <name evidence="3" type="ORF">CAOG_001372</name>
</gene>
<dbReference type="PhylomeDB" id="A0A0D2VJ17"/>
<dbReference type="eggNOG" id="ENOG502RXXR">
    <property type="taxonomic scope" value="Eukaryota"/>
</dbReference>
<reference evidence="4" key="1">
    <citation type="submission" date="2011-02" db="EMBL/GenBank/DDBJ databases">
        <title>The Genome Sequence of Capsaspora owczarzaki ATCC 30864.</title>
        <authorList>
            <person name="Russ C."/>
            <person name="Cuomo C."/>
            <person name="Burger G."/>
            <person name="Gray M.W."/>
            <person name="Holland P.W.H."/>
            <person name="King N."/>
            <person name="Lang F.B.F."/>
            <person name="Roger A.J."/>
            <person name="Ruiz-Trillo I."/>
            <person name="Young S.K."/>
            <person name="Zeng Q."/>
            <person name="Gargeya S."/>
            <person name="Alvarado L."/>
            <person name="Berlin A."/>
            <person name="Chapman S.B."/>
            <person name="Chen Z."/>
            <person name="Freedman E."/>
            <person name="Gellesch M."/>
            <person name="Goldberg J."/>
            <person name="Griggs A."/>
            <person name="Gujja S."/>
            <person name="Heilman E."/>
            <person name="Heiman D."/>
            <person name="Howarth C."/>
            <person name="Mehta T."/>
            <person name="Neiman D."/>
            <person name="Pearson M."/>
            <person name="Roberts A."/>
            <person name="Saif S."/>
            <person name="Shea T."/>
            <person name="Shenoy N."/>
            <person name="Sisk P."/>
            <person name="Stolte C."/>
            <person name="Sykes S."/>
            <person name="White J."/>
            <person name="Yandava C."/>
            <person name="Haas B."/>
            <person name="Nusbaum C."/>
            <person name="Birren B."/>
        </authorList>
    </citation>
    <scope>NUCLEOTIDE SEQUENCE</scope>
    <source>
        <strain evidence="4">ATCC 30864</strain>
    </source>
</reference>
<dbReference type="AlphaFoldDB" id="A0A0D2VJ17"/>
<dbReference type="GO" id="GO:0005829">
    <property type="term" value="C:cytosol"/>
    <property type="evidence" value="ECO:0007669"/>
    <property type="project" value="TreeGrafter"/>
</dbReference>
<dbReference type="GO" id="GO:0033745">
    <property type="term" value="F:L-methionine-(R)-S-oxide reductase activity"/>
    <property type="evidence" value="ECO:0007669"/>
    <property type="project" value="TreeGrafter"/>
</dbReference>
<dbReference type="Gene3D" id="3.30.450.40">
    <property type="match status" value="1"/>
</dbReference>
<name>A0A0D2VJ17_CAPO3</name>
<dbReference type="Pfam" id="PF13185">
    <property type="entry name" value="GAF_2"/>
    <property type="match status" value="1"/>
</dbReference>
<organism evidence="3 4">
    <name type="scientific">Capsaspora owczarzaki (strain ATCC 30864)</name>
    <dbReference type="NCBI Taxonomy" id="595528"/>
    <lineage>
        <taxon>Eukaryota</taxon>
        <taxon>Filasterea</taxon>
        <taxon>Capsaspora</taxon>
    </lineage>
</organism>
<dbReference type="InterPro" id="IPR051330">
    <property type="entry name" value="Phosphatase_reg/MetRdx"/>
</dbReference>
<comment type="similarity">
    <text evidence="1">Belongs to the free Met sulfoxide reductase family.</text>
</comment>
<dbReference type="SUPFAM" id="SSF55781">
    <property type="entry name" value="GAF domain-like"/>
    <property type="match status" value="1"/>
</dbReference>
<evidence type="ECO:0000313" key="3">
    <source>
        <dbReference type="EMBL" id="KJE89982.1"/>
    </source>
</evidence>
<evidence type="ECO:0000259" key="2">
    <source>
        <dbReference type="Pfam" id="PF13185"/>
    </source>
</evidence>
<dbReference type="OrthoDB" id="15735at2759"/>
<dbReference type="InterPro" id="IPR029016">
    <property type="entry name" value="GAF-like_dom_sf"/>
</dbReference>
<keyword evidence="4" id="KW-1185">Reference proteome</keyword>
<dbReference type="RefSeq" id="XP_004349892.2">
    <property type="nucleotide sequence ID" value="XM_004349842.2"/>
</dbReference>
<dbReference type="Proteomes" id="UP000008743">
    <property type="component" value="Unassembled WGS sequence"/>
</dbReference>
<proteinExistence type="inferred from homology"/>
<evidence type="ECO:0000256" key="1">
    <source>
        <dbReference type="ARBA" id="ARBA00038454"/>
    </source>
</evidence>